<sequence>MMGVTDDTFVALVSKNEGDSKKREEDNGWEGEHPIIKRMAIADEFQKLRPALELRDKMVREYMHNAMSPISAISGYLELMQMFLQDEVDAERVEKYRSKIQKGISELSDIIEDLYDECDNEKELPENSSASIENKRNRRAS</sequence>
<dbReference type="RefSeq" id="WP_265790465.1">
    <property type="nucleotide sequence ID" value="NZ_BAABRS010000003.1"/>
</dbReference>
<dbReference type="Gene3D" id="1.10.287.130">
    <property type="match status" value="1"/>
</dbReference>
<name>A0ABT3Q0J7_9BACT</name>
<evidence type="ECO:0000256" key="1">
    <source>
        <dbReference type="ARBA" id="ARBA00000085"/>
    </source>
</evidence>
<evidence type="ECO:0000313" key="5">
    <source>
        <dbReference type="Proteomes" id="UP001207337"/>
    </source>
</evidence>
<dbReference type="CDD" id="cd00082">
    <property type="entry name" value="HisKA"/>
    <property type="match status" value="1"/>
</dbReference>
<reference evidence="4 5" key="1">
    <citation type="submission" date="2021-11" db="EMBL/GenBank/DDBJ databases">
        <title>Aliifidinibius sp. nov., a new bacterium isolated from saline soil.</title>
        <authorList>
            <person name="Galisteo C."/>
            <person name="De La Haba R."/>
            <person name="Sanchez-Porro C."/>
            <person name="Ventosa A."/>
        </authorList>
    </citation>
    <scope>NUCLEOTIDE SEQUENCE [LARGE SCALE GENOMIC DNA]</scope>
    <source>
        <strain evidence="4 5">KACC 190600</strain>
    </source>
</reference>
<feature type="region of interest" description="Disordered" evidence="3">
    <location>
        <begin position="121"/>
        <end position="141"/>
    </location>
</feature>
<dbReference type="SUPFAM" id="SSF47384">
    <property type="entry name" value="Homodimeric domain of signal transducing histidine kinase"/>
    <property type="match status" value="1"/>
</dbReference>
<dbReference type="Proteomes" id="UP001207337">
    <property type="component" value="Unassembled WGS sequence"/>
</dbReference>
<dbReference type="InterPro" id="IPR003661">
    <property type="entry name" value="HisK_dim/P_dom"/>
</dbReference>
<dbReference type="InterPro" id="IPR036097">
    <property type="entry name" value="HisK_dim/P_sf"/>
</dbReference>
<evidence type="ECO:0000313" key="4">
    <source>
        <dbReference type="EMBL" id="MCW9713642.1"/>
    </source>
</evidence>
<proteinExistence type="predicted"/>
<comment type="catalytic activity">
    <reaction evidence="1">
        <text>ATP + protein L-histidine = ADP + protein N-phospho-L-histidine.</text>
        <dbReference type="EC" id="2.7.13.3"/>
    </reaction>
</comment>
<accession>A0ABT3Q0J7</accession>
<dbReference type="EC" id="2.7.13.3" evidence="2"/>
<protein>
    <recommendedName>
        <fullName evidence="2">histidine kinase</fullName>
        <ecNumber evidence="2">2.7.13.3</ecNumber>
    </recommendedName>
</protein>
<evidence type="ECO:0000256" key="3">
    <source>
        <dbReference type="SAM" id="MobiDB-lite"/>
    </source>
</evidence>
<dbReference type="EMBL" id="JAJNDC010000003">
    <property type="protein sequence ID" value="MCW9713642.1"/>
    <property type="molecule type" value="Genomic_DNA"/>
</dbReference>
<organism evidence="4 5">
    <name type="scientific">Fodinibius salicampi</name>
    <dbReference type="NCBI Taxonomy" id="1920655"/>
    <lineage>
        <taxon>Bacteria</taxon>
        <taxon>Pseudomonadati</taxon>
        <taxon>Balneolota</taxon>
        <taxon>Balneolia</taxon>
        <taxon>Balneolales</taxon>
        <taxon>Balneolaceae</taxon>
        <taxon>Fodinibius</taxon>
    </lineage>
</organism>
<comment type="caution">
    <text evidence="4">The sequence shown here is derived from an EMBL/GenBank/DDBJ whole genome shotgun (WGS) entry which is preliminary data.</text>
</comment>
<keyword evidence="5" id="KW-1185">Reference proteome</keyword>
<evidence type="ECO:0000256" key="2">
    <source>
        <dbReference type="ARBA" id="ARBA00012438"/>
    </source>
</evidence>
<gene>
    <name evidence="4" type="ORF">LQ318_12090</name>
</gene>